<proteinExistence type="predicted"/>
<feature type="region of interest" description="Disordered" evidence="1">
    <location>
        <begin position="83"/>
        <end position="112"/>
    </location>
</feature>
<name>A0A9P6AE76_9AGAM</name>
<organism evidence="3 4">
    <name type="scientific">Hydnum rufescens UP504</name>
    <dbReference type="NCBI Taxonomy" id="1448309"/>
    <lineage>
        <taxon>Eukaryota</taxon>
        <taxon>Fungi</taxon>
        <taxon>Dikarya</taxon>
        <taxon>Basidiomycota</taxon>
        <taxon>Agaricomycotina</taxon>
        <taxon>Agaricomycetes</taxon>
        <taxon>Cantharellales</taxon>
        <taxon>Hydnaceae</taxon>
        <taxon>Hydnum</taxon>
    </lineage>
</organism>
<feature type="compositionally biased region" description="Low complexity" evidence="1">
    <location>
        <begin position="94"/>
        <end position="112"/>
    </location>
</feature>
<keyword evidence="4" id="KW-1185">Reference proteome</keyword>
<protein>
    <submittedName>
        <fullName evidence="3">Uncharacterized protein</fullName>
    </submittedName>
</protein>
<feature type="chain" id="PRO_5040142437" evidence="2">
    <location>
        <begin position="20"/>
        <end position="236"/>
    </location>
</feature>
<dbReference type="Proteomes" id="UP000886523">
    <property type="component" value="Unassembled WGS sequence"/>
</dbReference>
<feature type="signal peptide" evidence="2">
    <location>
        <begin position="1"/>
        <end position="19"/>
    </location>
</feature>
<evidence type="ECO:0000313" key="4">
    <source>
        <dbReference type="Proteomes" id="UP000886523"/>
    </source>
</evidence>
<dbReference type="EMBL" id="MU129270">
    <property type="protein sequence ID" value="KAF9504043.1"/>
    <property type="molecule type" value="Genomic_DNA"/>
</dbReference>
<gene>
    <name evidence="3" type="ORF">BS47DRAFT_1369079</name>
</gene>
<evidence type="ECO:0000313" key="3">
    <source>
        <dbReference type="EMBL" id="KAF9504043.1"/>
    </source>
</evidence>
<comment type="caution">
    <text evidence="3">The sequence shown here is derived from an EMBL/GenBank/DDBJ whole genome shotgun (WGS) entry which is preliminary data.</text>
</comment>
<evidence type="ECO:0000256" key="1">
    <source>
        <dbReference type="SAM" id="MobiDB-lite"/>
    </source>
</evidence>
<keyword evidence="2" id="KW-0732">Signal</keyword>
<sequence length="236" mass="25239">MCSVGIPLLLAFEASLTHGAGYHIDTYLCDKNAKQLALFCGGELFCFIRGLAKTWGDGFGSAKTGMSLLALVQSLWHIRTPTPQPEDFQMRGTPQSSIPQSSVPQASVPQSSVPQSFVPQLSIPKSALPQSSLLQSLFSPSSFPQSPFPQSSFPQSLFPQVSFPQSTSLPLAQLSPHPSVSSTVLSNRIVSLEIELQEVTEALEAMTQSRDEAHLALGNILAALNTIVENTQLGGT</sequence>
<evidence type="ECO:0000256" key="2">
    <source>
        <dbReference type="SAM" id="SignalP"/>
    </source>
</evidence>
<reference evidence="3" key="1">
    <citation type="journal article" date="2020" name="Nat. Commun.">
        <title>Large-scale genome sequencing of mycorrhizal fungi provides insights into the early evolution of symbiotic traits.</title>
        <authorList>
            <person name="Miyauchi S."/>
            <person name="Kiss E."/>
            <person name="Kuo A."/>
            <person name="Drula E."/>
            <person name="Kohler A."/>
            <person name="Sanchez-Garcia M."/>
            <person name="Morin E."/>
            <person name="Andreopoulos B."/>
            <person name="Barry K.W."/>
            <person name="Bonito G."/>
            <person name="Buee M."/>
            <person name="Carver A."/>
            <person name="Chen C."/>
            <person name="Cichocki N."/>
            <person name="Clum A."/>
            <person name="Culley D."/>
            <person name="Crous P.W."/>
            <person name="Fauchery L."/>
            <person name="Girlanda M."/>
            <person name="Hayes R.D."/>
            <person name="Keri Z."/>
            <person name="LaButti K."/>
            <person name="Lipzen A."/>
            <person name="Lombard V."/>
            <person name="Magnuson J."/>
            <person name="Maillard F."/>
            <person name="Murat C."/>
            <person name="Nolan M."/>
            <person name="Ohm R.A."/>
            <person name="Pangilinan J."/>
            <person name="Pereira M.F."/>
            <person name="Perotto S."/>
            <person name="Peter M."/>
            <person name="Pfister S."/>
            <person name="Riley R."/>
            <person name="Sitrit Y."/>
            <person name="Stielow J.B."/>
            <person name="Szollosi G."/>
            <person name="Zifcakova L."/>
            <person name="Stursova M."/>
            <person name="Spatafora J.W."/>
            <person name="Tedersoo L."/>
            <person name="Vaario L.M."/>
            <person name="Yamada A."/>
            <person name="Yan M."/>
            <person name="Wang P."/>
            <person name="Xu J."/>
            <person name="Bruns T."/>
            <person name="Baldrian P."/>
            <person name="Vilgalys R."/>
            <person name="Dunand C."/>
            <person name="Henrissat B."/>
            <person name="Grigoriev I.V."/>
            <person name="Hibbett D."/>
            <person name="Nagy L.G."/>
            <person name="Martin F.M."/>
        </authorList>
    </citation>
    <scope>NUCLEOTIDE SEQUENCE</scope>
    <source>
        <strain evidence="3">UP504</strain>
    </source>
</reference>
<accession>A0A9P6AE76</accession>
<dbReference type="AlphaFoldDB" id="A0A9P6AE76"/>